<dbReference type="GO" id="GO:0005886">
    <property type="term" value="C:plasma membrane"/>
    <property type="evidence" value="ECO:0007669"/>
    <property type="project" value="UniProtKB-SubCell"/>
</dbReference>
<accession>A0A376H8R7</accession>
<dbReference type="EMBL" id="UFYW01000001">
    <property type="protein sequence ID" value="STD84788.1"/>
    <property type="molecule type" value="Genomic_DNA"/>
</dbReference>
<feature type="transmembrane region" description="Helical" evidence="8">
    <location>
        <begin position="296"/>
        <end position="319"/>
    </location>
</feature>
<keyword evidence="6 8" id="KW-1133">Transmembrane helix</keyword>
<keyword evidence="7 8" id="KW-0472">Membrane</keyword>
<name>A0A376H8R7_ENTGA</name>
<evidence type="ECO:0000256" key="7">
    <source>
        <dbReference type="ARBA" id="ARBA00023136"/>
    </source>
</evidence>
<dbReference type="Pfam" id="PF12832">
    <property type="entry name" value="MFS_1_like"/>
    <property type="match status" value="1"/>
</dbReference>
<feature type="transmembrane region" description="Helical" evidence="8">
    <location>
        <begin position="41"/>
        <end position="60"/>
    </location>
</feature>
<evidence type="ECO:0000256" key="4">
    <source>
        <dbReference type="ARBA" id="ARBA00022519"/>
    </source>
</evidence>
<dbReference type="OrthoDB" id="1650886at2"/>
<evidence type="ECO:0000313" key="10">
    <source>
        <dbReference type="EMBL" id="STD84788.1"/>
    </source>
</evidence>
<feature type="transmembrane region" description="Helical" evidence="8">
    <location>
        <begin position="331"/>
        <end position="350"/>
    </location>
</feature>
<feature type="transmembrane region" description="Helical" evidence="8">
    <location>
        <begin position="130"/>
        <end position="151"/>
    </location>
</feature>
<keyword evidence="11" id="KW-1185">Reference proteome</keyword>
<dbReference type="RefSeq" id="WP_060813812.1">
    <property type="nucleotide sequence ID" value="NZ_JBHULA010000035.1"/>
</dbReference>
<evidence type="ECO:0000256" key="1">
    <source>
        <dbReference type="ARBA" id="ARBA00004429"/>
    </source>
</evidence>
<comment type="subcellular location">
    <subcellularLocation>
        <location evidence="1">Cell inner membrane</location>
        <topology evidence="1">Multi-pass membrane protein</topology>
    </subcellularLocation>
</comment>
<evidence type="ECO:0000256" key="8">
    <source>
        <dbReference type="SAM" id="Phobius"/>
    </source>
</evidence>
<feature type="transmembrane region" description="Helical" evidence="8">
    <location>
        <begin position="95"/>
        <end position="118"/>
    </location>
</feature>
<proteinExistence type="predicted"/>
<dbReference type="Proteomes" id="UP000254807">
    <property type="component" value="Unassembled WGS sequence"/>
</dbReference>
<organism evidence="10 11">
    <name type="scientific">Enterococcus gallinarum</name>
    <dbReference type="NCBI Taxonomy" id="1353"/>
    <lineage>
        <taxon>Bacteria</taxon>
        <taxon>Bacillati</taxon>
        <taxon>Bacillota</taxon>
        <taxon>Bacilli</taxon>
        <taxon>Lactobacillales</taxon>
        <taxon>Enterococcaceae</taxon>
        <taxon>Enterococcus</taxon>
    </lineage>
</organism>
<feature type="transmembrane region" description="Helical" evidence="8">
    <location>
        <begin position="72"/>
        <end position="89"/>
    </location>
</feature>
<sequence>MKVKTKFQLVYFAQYAIMAILMTQIVPFLTEQGYDAVQRGWFLASYSVTTILFQIVLGYFSDKNNRLKRISMTVSFLLVLFVISFYLLGKEQWVLHLASLAIAGGLANTAATLLDNWVLSEPPTARHLSYIKAIGSLGWSVMSLLIPLFIIGADYRLLSLPLVALLGMTLFFSKATPEAMQGNQETVPKQVAKVQLKDILALCKSKPFLLYNSLFFLLYLTIVANNTLVIDKLIDMSRGKEYVGLKWSIQSFCEIPAYLLLNRTITKWKNERLVMISGAFLTAQFFLFYLADRPLILLGASFLQFFTVPIFTIGSRLLISQITPRAVFSSGQLISVSFYIGCSSFLSPLLSGILSNYLSIDQTIFIFGLLPILAFILYRGFTATKKS</sequence>
<evidence type="ECO:0000256" key="2">
    <source>
        <dbReference type="ARBA" id="ARBA00022448"/>
    </source>
</evidence>
<gene>
    <name evidence="10" type="ORF">NCTC12360_03335</name>
</gene>
<evidence type="ECO:0000313" key="11">
    <source>
        <dbReference type="Proteomes" id="UP000254807"/>
    </source>
</evidence>
<keyword evidence="4" id="KW-0997">Cell inner membrane</keyword>
<evidence type="ECO:0000256" key="6">
    <source>
        <dbReference type="ARBA" id="ARBA00022989"/>
    </source>
</evidence>
<evidence type="ECO:0000256" key="5">
    <source>
        <dbReference type="ARBA" id="ARBA00022692"/>
    </source>
</evidence>
<dbReference type="PANTHER" id="PTHR23522">
    <property type="entry name" value="BLL5896 PROTEIN"/>
    <property type="match status" value="1"/>
</dbReference>
<dbReference type="PANTHER" id="PTHR23522:SF10">
    <property type="entry name" value="3-PHENYLPROPIONIC ACID TRANSPORTER-RELATED"/>
    <property type="match status" value="1"/>
</dbReference>
<keyword evidence="3" id="KW-1003">Cell membrane</keyword>
<keyword evidence="2" id="KW-0813">Transport</keyword>
<evidence type="ECO:0000259" key="9">
    <source>
        <dbReference type="Pfam" id="PF12832"/>
    </source>
</evidence>
<feature type="transmembrane region" description="Helical" evidence="8">
    <location>
        <begin position="362"/>
        <end position="381"/>
    </location>
</feature>
<feature type="transmembrane region" description="Helical" evidence="8">
    <location>
        <begin position="209"/>
        <end position="230"/>
    </location>
</feature>
<dbReference type="InterPro" id="IPR024989">
    <property type="entry name" value="MFS_assoc_dom"/>
</dbReference>
<feature type="transmembrane region" description="Helical" evidence="8">
    <location>
        <begin position="9"/>
        <end position="29"/>
    </location>
</feature>
<dbReference type="Gene3D" id="1.20.1250.20">
    <property type="entry name" value="MFS general substrate transporter like domains"/>
    <property type="match status" value="2"/>
</dbReference>
<protein>
    <submittedName>
        <fullName evidence="10">Major Facilitator Superfamily</fullName>
    </submittedName>
</protein>
<dbReference type="InterPro" id="IPR036259">
    <property type="entry name" value="MFS_trans_sf"/>
</dbReference>
<reference evidence="10 11" key="1">
    <citation type="submission" date="2018-06" db="EMBL/GenBank/DDBJ databases">
        <authorList>
            <consortium name="Pathogen Informatics"/>
            <person name="Doyle S."/>
        </authorList>
    </citation>
    <scope>NUCLEOTIDE SEQUENCE [LARGE SCALE GENOMIC DNA]</scope>
    <source>
        <strain evidence="10 11">NCTC12360</strain>
    </source>
</reference>
<feature type="domain" description="Major facilitator superfamily associated" evidence="9">
    <location>
        <begin position="6"/>
        <end position="358"/>
    </location>
</feature>
<feature type="transmembrane region" description="Helical" evidence="8">
    <location>
        <begin position="273"/>
        <end position="290"/>
    </location>
</feature>
<dbReference type="AlphaFoldDB" id="A0A376H8R7"/>
<dbReference type="SUPFAM" id="SSF103473">
    <property type="entry name" value="MFS general substrate transporter"/>
    <property type="match status" value="1"/>
</dbReference>
<keyword evidence="5 8" id="KW-0812">Transmembrane</keyword>
<evidence type="ECO:0000256" key="3">
    <source>
        <dbReference type="ARBA" id="ARBA00022475"/>
    </source>
</evidence>